<feature type="chain" id="PRO_5035905975" description="Transmembrane protein" evidence="1">
    <location>
        <begin position="21"/>
        <end position="1296"/>
    </location>
</feature>
<dbReference type="EMBL" id="CAJJDN010000055">
    <property type="protein sequence ID" value="CAD8089929.1"/>
    <property type="molecule type" value="Genomic_DNA"/>
</dbReference>
<evidence type="ECO:0008006" key="4">
    <source>
        <dbReference type="Google" id="ProtNLM"/>
    </source>
</evidence>
<dbReference type="Proteomes" id="UP000692954">
    <property type="component" value="Unassembled WGS sequence"/>
</dbReference>
<comment type="caution">
    <text evidence="2">The sequence shown here is derived from an EMBL/GenBank/DDBJ whole genome shotgun (WGS) entry which is preliminary data.</text>
</comment>
<organism evidence="2 3">
    <name type="scientific">Paramecium sonneborni</name>
    <dbReference type="NCBI Taxonomy" id="65129"/>
    <lineage>
        <taxon>Eukaryota</taxon>
        <taxon>Sar</taxon>
        <taxon>Alveolata</taxon>
        <taxon>Ciliophora</taxon>
        <taxon>Intramacronucleata</taxon>
        <taxon>Oligohymenophorea</taxon>
        <taxon>Peniculida</taxon>
        <taxon>Parameciidae</taxon>
        <taxon>Paramecium</taxon>
    </lineage>
</organism>
<evidence type="ECO:0000313" key="2">
    <source>
        <dbReference type="EMBL" id="CAD8089929.1"/>
    </source>
</evidence>
<name>A0A8S1NF79_9CILI</name>
<evidence type="ECO:0000256" key="1">
    <source>
        <dbReference type="SAM" id="SignalP"/>
    </source>
</evidence>
<proteinExistence type="predicted"/>
<protein>
    <recommendedName>
        <fullName evidence="4">Transmembrane protein</fullName>
    </recommendedName>
</protein>
<evidence type="ECO:0000313" key="3">
    <source>
        <dbReference type="Proteomes" id="UP000692954"/>
    </source>
</evidence>
<feature type="signal peptide" evidence="1">
    <location>
        <begin position="1"/>
        <end position="20"/>
    </location>
</feature>
<keyword evidence="3" id="KW-1185">Reference proteome</keyword>
<gene>
    <name evidence="2" type="ORF">PSON_ATCC_30995.1.T0550061</name>
</gene>
<keyword evidence="1" id="KW-0732">Signal</keyword>
<sequence>MMKFMILVLYTLIVVIDSCSKIVSKKFYITSTVNEVIKIPLKQLFIDTNFDSITITPKTNEIQVAGPLQLLEQFDIDGLSNTQTISFKMQKSTKSRNPIHMMTILRKSEEQYYFGLNSNLYSTIPLIEVIQPTFQKEKQCFDIAQIDILIITECNDEQEDFFSIYSIATGLFTYLPISKFNQGLRKLDLIDNYLFRGTEDKLEVYSQQDGLIQHLSTLDSQKMQQLLQKESFQLQIINFQTHTDMQVSLLNKSGEIILIKFNNNLWELISYIQTQISDGYGYDYDIYTNAYVIYSQTELYFKSQNNQQFTIPLTLNSQSQVYLQKDWIILFEDQSIILYSQKLEKIYTYQLEDSQFYISTNPYQNGFLLISNTQFKHFVINNEQSLQFSSLNIPIMDDYSSVIVSQNSTCKVKVFYKVVEIQSKNIFYQQESSGLISDSINLDDPQVKFLPVFQGSNLQYHFQPNNIIDLNVEKLKHFKIDEVLETQEIIYRKIFSQINSSLVQLIQQEKNLQLSGYICQQNNDTNLTCQRNFKSKAFQKLTNSENEIWWINKDSLFLAIQKFYSVIIYCIQSEAQQFEELIELTQDEKVQKIVTDGLHLFIQTEKSILIYKISRQNKAKYITKIQEVGQIYSSTAQNDLLFVETDDTLYIYSIEYEKITLIWFTEIRNDFVERNLLISSTHFVRFIRMKNEEFYSADVYNIENLNNIYFEKKLDLDGQYKFDLSSIQINIKTNFIYVLAQKNSAKSQEIQIYKISEICLNSMFLKIDTVEAVQFSTTSNYFITTEVIDNQQILKNYYINGDYFIQFQIKQDYNQIEYSQKINLNFSVTNNAQIKIIDNSPAFIINRGIKMFRTLESVNLTYHSDKVEIHCLSLNESWYSGQAFEINQIDGLDKLKYLKTLFQQVDILEVSPIIKEFNDKTIVQLWTHKIILFSKSDLSKSFEYQLDETYTFTNIFFIEKDHLYVEALMDNQVFLRVIQCQKQICELLKEKLQLQDRPEKAYLHQQNFFYIKNRHIKVFDINNQPLNVSQFLLFDEFSVSDQALFVDMIHIKDNYYQFISATHQGNVEFYTKQISKTQSYNLSQTFDINFYLKMENLFLKPDSVCVGFFLTESQIILIFSNTASYSFLFINNCSTDNTCLVQQFELYRIFQQFGSWMISDQYPIGYYSNEILSLIFRAETYSELFIYDLKNYKKNKKEPYTIIAHLTATYSPKKQGFYPIQSFVYQYDDQLYLLSNAKNKNSLYLYLLDRTPQLCINSKEVNQIVKFALSNPYSTTQISLKISISDDNPNHFNMVY</sequence>
<accession>A0A8S1NF79</accession>
<reference evidence="2" key="1">
    <citation type="submission" date="2021-01" db="EMBL/GenBank/DDBJ databases">
        <authorList>
            <consortium name="Genoscope - CEA"/>
            <person name="William W."/>
        </authorList>
    </citation>
    <scope>NUCLEOTIDE SEQUENCE</scope>
</reference>